<sequence length="151" mass="18195">MKGSMQQLIIDKRTRVSKKRRIKSLSHAEQWLQQQTEPLSDVEKWFIESLESYLENFHCKRSFFGFVRTWQWTDEKPKTTIRMFLWTFDKHNGTDYLRRIFGDEPIPDFILRNKDLSQRLCWAIIADLPNNSRDFDDGPELFSKIEGKFND</sequence>
<dbReference type="AlphaFoldDB" id="A0A381WLA2"/>
<gene>
    <name evidence="1" type="ORF">METZ01_LOCUS106139</name>
</gene>
<accession>A0A381WLA2</accession>
<evidence type="ECO:0000313" key="1">
    <source>
        <dbReference type="EMBL" id="SVA53285.1"/>
    </source>
</evidence>
<name>A0A381WLA2_9ZZZZ</name>
<organism evidence="1">
    <name type="scientific">marine metagenome</name>
    <dbReference type="NCBI Taxonomy" id="408172"/>
    <lineage>
        <taxon>unclassified sequences</taxon>
        <taxon>metagenomes</taxon>
        <taxon>ecological metagenomes</taxon>
    </lineage>
</organism>
<dbReference type="EMBL" id="UINC01012168">
    <property type="protein sequence ID" value="SVA53285.1"/>
    <property type="molecule type" value="Genomic_DNA"/>
</dbReference>
<reference evidence="1" key="1">
    <citation type="submission" date="2018-05" db="EMBL/GenBank/DDBJ databases">
        <authorList>
            <person name="Lanie J.A."/>
            <person name="Ng W.-L."/>
            <person name="Kazmierczak K.M."/>
            <person name="Andrzejewski T.M."/>
            <person name="Davidsen T.M."/>
            <person name="Wayne K.J."/>
            <person name="Tettelin H."/>
            <person name="Glass J.I."/>
            <person name="Rusch D."/>
            <person name="Podicherti R."/>
            <person name="Tsui H.-C.T."/>
            <person name="Winkler M.E."/>
        </authorList>
    </citation>
    <scope>NUCLEOTIDE SEQUENCE</scope>
</reference>
<proteinExistence type="predicted"/>
<protein>
    <submittedName>
        <fullName evidence="1">Uncharacterized protein</fullName>
    </submittedName>
</protein>